<feature type="compositionally biased region" description="Polar residues" evidence="1">
    <location>
        <begin position="156"/>
        <end position="167"/>
    </location>
</feature>
<dbReference type="Proteomes" id="UP000254258">
    <property type="component" value="Unassembled WGS sequence"/>
</dbReference>
<feature type="region of interest" description="Disordered" evidence="1">
    <location>
        <begin position="1"/>
        <end position="242"/>
    </location>
</feature>
<dbReference type="RefSeq" id="WP_115496585.1">
    <property type="nucleotide sequence ID" value="NZ_QRBE01000010.1"/>
</dbReference>
<feature type="compositionally biased region" description="Basic and acidic residues" evidence="1">
    <location>
        <begin position="300"/>
        <end position="312"/>
    </location>
</feature>
<organism evidence="2 3">
    <name type="scientific">Dyella monticola</name>
    <dbReference type="NCBI Taxonomy" id="1927958"/>
    <lineage>
        <taxon>Bacteria</taxon>
        <taxon>Pseudomonadati</taxon>
        <taxon>Pseudomonadota</taxon>
        <taxon>Gammaproteobacteria</taxon>
        <taxon>Lysobacterales</taxon>
        <taxon>Rhodanobacteraceae</taxon>
        <taxon>Dyella</taxon>
    </lineage>
</organism>
<protein>
    <submittedName>
        <fullName evidence="2">Uncharacterized protein</fullName>
    </submittedName>
</protein>
<dbReference type="OrthoDB" id="5996909at2"/>
<feature type="region of interest" description="Disordered" evidence="1">
    <location>
        <begin position="262"/>
        <end position="312"/>
    </location>
</feature>
<accession>A0A370WV94</accession>
<gene>
    <name evidence="2" type="ORF">DWU98_16085</name>
</gene>
<proteinExistence type="predicted"/>
<dbReference type="AlphaFoldDB" id="A0A370WV94"/>
<comment type="caution">
    <text evidence="2">The sequence shown here is derived from an EMBL/GenBank/DDBJ whole genome shotgun (WGS) entry which is preliminary data.</text>
</comment>
<dbReference type="EMBL" id="QRBE01000010">
    <property type="protein sequence ID" value="RDS79956.1"/>
    <property type="molecule type" value="Genomic_DNA"/>
</dbReference>
<feature type="compositionally biased region" description="Basic and acidic residues" evidence="1">
    <location>
        <begin position="108"/>
        <end position="131"/>
    </location>
</feature>
<keyword evidence="3" id="KW-1185">Reference proteome</keyword>
<evidence type="ECO:0000313" key="2">
    <source>
        <dbReference type="EMBL" id="RDS79956.1"/>
    </source>
</evidence>
<evidence type="ECO:0000313" key="3">
    <source>
        <dbReference type="Proteomes" id="UP000254258"/>
    </source>
</evidence>
<sequence length="312" mass="34227">MANSDGEGSRKRSASHFQPLGTKTSPKSTSSSKKDEEKHAPPPKRAKGPEPPSSLGSTHTPPSRPRSERAQVIKQKKMGELQKRANALGKTSIDPATDITPLLMKPLDPGKDDRGYVSTETRREIERHMESTAKPFPSLEKSNIPPEALEMRKEANNQGKTTLQLTTRGPGDRYRSGEDLTFTSSGSSGGGRTGNDTPRPRSPPPKQGLTTDGRYEHTHQSPFRFTGLPGTTVHAPTQANQVADTNIERYIEGRENAFMFRRDTPTHSHLTGVRVNKDGSGETKTVSYRRRPSRSPSPEPGRHDTPPKKGNV</sequence>
<feature type="compositionally biased region" description="Basic and acidic residues" evidence="1">
    <location>
        <begin position="65"/>
        <end position="83"/>
    </location>
</feature>
<reference evidence="2 3" key="1">
    <citation type="submission" date="2018-07" db="EMBL/GenBank/DDBJ databases">
        <title>Dyella monticola sp. nov. and Dyella psychrodurans sp. nov. isolated from monsoon evergreen broad-leaved forest soil of Dinghu Mountain, China.</title>
        <authorList>
            <person name="Gao Z."/>
            <person name="Qiu L."/>
        </authorList>
    </citation>
    <scope>NUCLEOTIDE SEQUENCE [LARGE SCALE GENOMIC DNA]</scope>
    <source>
        <strain evidence="2 3">4G-K06</strain>
    </source>
</reference>
<name>A0A370WV94_9GAMM</name>
<evidence type="ECO:0000256" key="1">
    <source>
        <dbReference type="SAM" id="MobiDB-lite"/>
    </source>
</evidence>
<feature type="compositionally biased region" description="Low complexity" evidence="1">
    <location>
        <begin position="22"/>
        <end position="31"/>
    </location>
</feature>